<dbReference type="InterPro" id="IPR024775">
    <property type="entry name" value="DinB-like"/>
</dbReference>
<dbReference type="Gene3D" id="1.20.120.450">
    <property type="entry name" value="dinb family like domain"/>
    <property type="match status" value="1"/>
</dbReference>
<dbReference type="RefSeq" id="WP_123846908.1">
    <property type="nucleotide sequence ID" value="NZ_RPDH01000002.1"/>
</dbReference>
<reference evidence="2 3" key="1">
    <citation type="submission" date="2018-11" db="EMBL/GenBank/DDBJ databases">
        <title>Chitinophaga lutea sp.nov., isolate from arsenic contaminated soil.</title>
        <authorList>
            <person name="Zong Y."/>
        </authorList>
    </citation>
    <scope>NUCLEOTIDE SEQUENCE [LARGE SCALE GENOMIC DNA]</scope>
    <source>
        <strain evidence="2 3">ZY74</strain>
    </source>
</reference>
<gene>
    <name evidence="2" type="ORF">EGT74_12580</name>
</gene>
<dbReference type="AlphaFoldDB" id="A0A3N4PUR6"/>
<proteinExistence type="predicted"/>
<sequence length="165" mass="19051">MTGNNTAQQQVFVKMVHDAWHSKLGQFDKLLSELSDEQLQKEVAPGRNRGIYLLGHLTALADSIFPLLGYEKIAEHLFQPFVHTPDKQTGELPAVSELRQEWTRVKTSLAEKMAAISPEEWFQRHTSVSQEDFEKEPHRNKLNVVLSRTSHFDYHLGQLQFLKTR</sequence>
<organism evidence="2 3">
    <name type="scientific">Chitinophaga lutea</name>
    <dbReference type="NCBI Taxonomy" id="2488634"/>
    <lineage>
        <taxon>Bacteria</taxon>
        <taxon>Pseudomonadati</taxon>
        <taxon>Bacteroidota</taxon>
        <taxon>Chitinophagia</taxon>
        <taxon>Chitinophagales</taxon>
        <taxon>Chitinophagaceae</taxon>
        <taxon>Chitinophaga</taxon>
    </lineage>
</organism>
<dbReference type="Proteomes" id="UP000278351">
    <property type="component" value="Unassembled WGS sequence"/>
</dbReference>
<keyword evidence="3" id="KW-1185">Reference proteome</keyword>
<protein>
    <submittedName>
        <fullName evidence="2">DinB family protein</fullName>
    </submittedName>
</protein>
<dbReference type="OrthoDB" id="948294at2"/>
<dbReference type="InterPro" id="IPR034660">
    <property type="entry name" value="DinB/YfiT-like"/>
</dbReference>
<dbReference type="EMBL" id="RPDH01000002">
    <property type="protein sequence ID" value="RPE07907.1"/>
    <property type="molecule type" value="Genomic_DNA"/>
</dbReference>
<evidence type="ECO:0000313" key="3">
    <source>
        <dbReference type="Proteomes" id="UP000278351"/>
    </source>
</evidence>
<evidence type="ECO:0000259" key="1">
    <source>
        <dbReference type="Pfam" id="PF12867"/>
    </source>
</evidence>
<comment type="caution">
    <text evidence="2">The sequence shown here is derived from an EMBL/GenBank/DDBJ whole genome shotgun (WGS) entry which is preliminary data.</text>
</comment>
<name>A0A3N4PUR6_9BACT</name>
<feature type="domain" description="DinB-like" evidence="1">
    <location>
        <begin position="26"/>
        <end position="158"/>
    </location>
</feature>
<evidence type="ECO:0000313" key="2">
    <source>
        <dbReference type="EMBL" id="RPE07907.1"/>
    </source>
</evidence>
<dbReference type="SUPFAM" id="SSF109854">
    <property type="entry name" value="DinB/YfiT-like putative metalloenzymes"/>
    <property type="match status" value="1"/>
</dbReference>
<dbReference type="Pfam" id="PF12867">
    <property type="entry name" value="DinB_2"/>
    <property type="match status" value="1"/>
</dbReference>
<accession>A0A3N4PUR6</accession>